<protein>
    <recommendedName>
        <fullName evidence="2 6">Orotate phosphoribosyltransferase</fullName>
        <shortName evidence="6">OPRT</shortName>
        <shortName evidence="6">OPRTase</shortName>
        <ecNumber evidence="2 6">2.4.2.10</ecNumber>
    </recommendedName>
</protein>
<feature type="region of interest" description="Disordered" evidence="7">
    <location>
        <begin position="21"/>
        <end position="42"/>
    </location>
</feature>
<feature type="binding site" evidence="6">
    <location>
        <position position="263"/>
    </location>
    <ligand>
        <name>5-phospho-alpha-D-ribose 1-diphosphate</name>
        <dbReference type="ChEBI" id="CHEBI:58017"/>
        <note>ligand shared between dimeric partners</note>
    </ligand>
</feature>
<dbReference type="KEGG" id="bpm:BURPS1710b_0020"/>
<gene>
    <name evidence="6 9" type="primary">pyrE</name>
    <name evidence="9" type="ordered locus">BURPS1710b_0020</name>
</gene>
<accession>Q3JYB5</accession>
<feature type="binding site" evidence="6">
    <location>
        <position position="289"/>
    </location>
    <ligand>
        <name>orotate</name>
        <dbReference type="ChEBI" id="CHEBI:30839"/>
    </ligand>
</feature>
<dbReference type="InterPro" id="IPR029057">
    <property type="entry name" value="PRTase-like"/>
</dbReference>
<comment type="subunit">
    <text evidence="6">Homodimer.</text>
</comment>
<evidence type="ECO:0000313" key="9">
    <source>
        <dbReference type="EMBL" id="ABA50631.1"/>
    </source>
</evidence>
<keyword evidence="3 6" id="KW-0328">Glycosyltransferase</keyword>
<feature type="binding site" description="in other chain" evidence="6">
    <location>
        <begin position="285"/>
        <end position="293"/>
    </location>
    <ligand>
        <name>5-phospho-alpha-D-ribose 1-diphosphate</name>
        <dbReference type="ChEBI" id="CHEBI:58017"/>
        <note>ligand shared between dimeric partners</note>
    </ligand>
</feature>
<dbReference type="GO" id="GO:0000287">
    <property type="term" value="F:magnesium ion binding"/>
    <property type="evidence" value="ECO:0007669"/>
    <property type="project" value="UniProtKB-UniRule"/>
</dbReference>
<sequence length="383" mass="41902">MRESKGWSTAASVARRIGAASNLGGWQAGSTKHRANLSGSPSVHLAQARQLLRRGSLSFRGTAFRRRAPPEIARRAQRSPGARRPDGRGKPRPPHRRASRKARKSGKIAGYARSEAARCRRPRPIGPPPGSHGGNHASCAAGPAPAPRSSSRNAPMTGFDRQTISDTTAKMLLEVQAVHFNADKPFIFTSGWASPVYIDCRKLISFPRVRRGLMEMAEATILRDVGFEQIDAVAGGETAGIPFAAWIADRMMLPMQYVRKKPKGFGRNAQIEGYLEEGSRVLLVEDLTTDSRSKINFVNALRTAGAKVNHCFVLFHYDIFKESVSVLKDIDVDLHALATWWDVLRVAKASGYFETKTLDEVEKFLHAPAEWSAAHGGATGAQE</sequence>
<proteinExistence type="inferred from homology"/>
<feature type="domain" description="Phosphoribosyltransferase" evidence="8">
    <location>
        <begin position="220"/>
        <end position="315"/>
    </location>
</feature>
<dbReference type="EnsemblBacteria" id="ABA50631">
    <property type="protein sequence ID" value="ABA50631"/>
    <property type="gene ID" value="BURPS1710b_0020"/>
</dbReference>
<dbReference type="SUPFAM" id="SSF53271">
    <property type="entry name" value="PRTase-like"/>
    <property type="match status" value="1"/>
</dbReference>
<dbReference type="HOGENOM" id="CLU_720951_0_0_4"/>
<dbReference type="NCBIfam" id="TIGR00336">
    <property type="entry name" value="pyrE"/>
    <property type="match status" value="1"/>
</dbReference>
<name>Q3JYB5_BURP1</name>
<dbReference type="EMBL" id="CP000124">
    <property type="protein sequence ID" value="ABA50631.1"/>
    <property type="molecule type" value="Genomic_DNA"/>
</dbReference>
<dbReference type="Pfam" id="PF00156">
    <property type="entry name" value="Pribosyltran"/>
    <property type="match status" value="1"/>
</dbReference>
<dbReference type="PANTHER" id="PTHR19278">
    <property type="entry name" value="OROTATE PHOSPHORIBOSYLTRANSFERASE"/>
    <property type="match status" value="1"/>
</dbReference>
<dbReference type="EC" id="2.4.2.10" evidence="2 6"/>
<evidence type="ECO:0000256" key="3">
    <source>
        <dbReference type="ARBA" id="ARBA00022676"/>
    </source>
</evidence>
<feature type="compositionally biased region" description="Low complexity" evidence="7">
    <location>
        <begin position="137"/>
        <end position="155"/>
    </location>
</feature>
<comment type="cofactor">
    <cofactor evidence="6">
        <name>Mg(2+)</name>
        <dbReference type="ChEBI" id="CHEBI:18420"/>
    </cofactor>
</comment>
<feature type="binding site" evidence="6">
    <location>
        <position position="259"/>
    </location>
    <ligand>
        <name>5-phospho-alpha-D-ribose 1-diphosphate</name>
        <dbReference type="ChEBI" id="CHEBI:58017"/>
        <note>ligand shared between dimeric partners</note>
    </ligand>
</feature>
<dbReference type="InterPro" id="IPR004467">
    <property type="entry name" value="Or_phspho_trans_dom"/>
</dbReference>
<comment type="caution">
    <text evidence="6">Lacks conserved residue(s) required for the propagation of feature annotation.</text>
</comment>
<evidence type="ECO:0000259" key="8">
    <source>
        <dbReference type="Pfam" id="PF00156"/>
    </source>
</evidence>
<dbReference type="Gene3D" id="3.40.50.2020">
    <property type="match status" value="1"/>
</dbReference>
<dbReference type="UniPathway" id="UPA00070">
    <property type="reaction ID" value="UER00119"/>
</dbReference>
<dbReference type="GO" id="GO:0004588">
    <property type="term" value="F:orotate phosphoribosyltransferase activity"/>
    <property type="evidence" value="ECO:0007669"/>
    <property type="project" value="UniProtKB-UniRule"/>
</dbReference>
<dbReference type="Proteomes" id="UP000002700">
    <property type="component" value="Chromosome I"/>
</dbReference>
<dbReference type="CDD" id="cd06223">
    <property type="entry name" value="PRTases_typeI"/>
    <property type="match status" value="1"/>
</dbReference>
<comment type="function">
    <text evidence="6">Catalyzes the transfer of a ribosyl phosphate group from 5-phosphoribose 1-diphosphate to orotate, leading to the formation of orotidine monophosphate (OMP).</text>
</comment>
<dbReference type="InterPro" id="IPR023031">
    <property type="entry name" value="OPRT"/>
</dbReference>
<dbReference type="PANTHER" id="PTHR19278:SF9">
    <property type="entry name" value="URIDINE 5'-MONOPHOSPHATE SYNTHASE"/>
    <property type="match status" value="1"/>
</dbReference>
<evidence type="ECO:0000256" key="2">
    <source>
        <dbReference type="ARBA" id="ARBA00011971"/>
    </source>
</evidence>
<dbReference type="InterPro" id="IPR000836">
    <property type="entry name" value="PRTase_dom"/>
</dbReference>
<comment type="pathway">
    <text evidence="1 6">Pyrimidine metabolism; UMP biosynthesis via de novo pathway; UMP from orotate: step 1/2.</text>
</comment>
<dbReference type="AlphaFoldDB" id="Q3JYB5"/>
<evidence type="ECO:0000313" key="10">
    <source>
        <dbReference type="Proteomes" id="UP000002700"/>
    </source>
</evidence>
<comment type="similarity">
    <text evidence="6">Belongs to the purine/pyrimidine phosphoribosyltransferase family. PyrE subfamily.</text>
</comment>
<dbReference type="GO" id="GO:0019856">
    <property type="term" value="P:pyrimidine nucleobase biosynthetic process"/>
    <property type="evidence" value="ECO:0007669"/>
    <property type="project" value="TreeGrafter"/>
</dbReference>
<dbReference type="HAMAP" id="MF_01208">
    <property type="entry name" value="PyrE"/>
    <property type="match status" value="1"/>
</dbReference>
<evidence type="ECO:0000256" key="5">
    <source>
        <dbReference type="ARBA" id="ARBA00022975"/>
    </source>
</evidence>
<reference evidence="9 10" key="1">
    <citation type="submission" date="2005-09" db="EMBL/GenBank/DDBJ databases">
        <authorList>
            <person name="Woods D.E."/>
            <person name="Nierman W.C."/>
        </authorList>
    </citation>
    <scope>NUCLEOTIDE SEQUENCE [LARGE SCALE GENOMIC DNA]</scope>
    <source>
        <strain evidence="9 10">1710b</strain>
    </source>
</reference>
<comment type="catalytic activity">
    <reaction evidence="6">
        <text>orotidine 5'-phosphate + diphosphate = orotate + 5-phospho-alpha-D-ribose 1-diphosphate</text>
        <dbReference type="Rhea" id="RHEA:10380"/>
        <dbReference type="ChEBI" id="CHEBI:30839"/>
        <dbReference type="ChEBI" id="CHEBI:33019"/>
        <dbReference type="ChEBI" id="CHEBI:57538"/>
        <dbReference type="ChEBI" id="CHEBI:58017"/>
        <dbReference type="EC" id="2.4.2.10"/>
    </reaction>
</comment>
<keyword evidence="4 6" id="KW-0808">Transferase</keyword>
<feature type="compositionally biased region" description="Basic residues" evidence="7">
    <location>
        <begin position="90"/>
        <end position="106"/>
    </location>
</feature>
<evidence type="ECO:0000256" key="1">
    <source>
        <dbReference type="ARBA" id="ARBA00004889"/>
    </source>
</evidence>
<dbReference type="GO" id="GO:0044205">
    <property type="term" value="P:'de novo' UMP biosynthetic process"/>
    <property type="evidence" value="ECO:0007669"/>
    <property type="project" value="UniProtKB-UniRule"/>
</dbReference>
<feature type="binding site" description="in other chain" evidence="6">
    <location>
        <position position="260"/>
    </location>
    <ligand>
        <name>5-phospho-alpha-D-ribose 1-diphosphate</name>
        <dbReference type="ChEBI" id="CHEBI:58017"/>
        <note>ligand shared between dimeric partners</note>
    </ligand>
</feature>
<keyword evidence="6" id="KW-0460">Magnesium</keyword>
<dbReference type="NCBIfam" id="NF001729">
    <property type="entry name" value="PRK00455.1-3"/>
    <property type="match status" value="1"/>
</dbReference>
<evidence type="ECO:0000256" key="7">
    <source>
        <dbReference type="SAM" id="MobiDB-lite"/>
    </source>
</evidence>
<evidence type="ECO:0000256" key="4">
    <source>
        <dbReference type="ARBA" id="ARBA00022679"/>
    </source>
</evidence>
<feature type="region of interest" description="Disordered" evidence="7">
    <location>
        <begin position="60"/>
        <end position="160"/>
    </location>
</feature>
<organism evidence="9 10">
    <name type="scientific">Burkholderia pseudomallei (strain 1710b)</name>
    <dbReference type="NCBI Taxonomy" id="320372"/>
    <lineage>
        <taxon>Bacteria</taxon>
        <taxon>Pseudomonadati</taxon>
        <taxon>Pseudomonadota</taxon>
        <taxon>Betaproteobacteria</taxon>
        <taxon>Burkholderiales</taxon>
        <taxon>Burkholderiaceae</taxon>
        <taxon>Burkholderia</taxon>
        <taxon>pseudomallei group</taxon>
    </lineage>
</organism>
<evidence type="ECO:0000256" key="6">
    <source>
        <dbReference type="HAMAP-Rule" id="MF_01208"/>
    </source>
</evidence>
<keyword evidence="5 6" id="KW-0665">Pyrimidine biosynthesis</keyword>